<accession>A0ABS5ZL42</accession>
<protein>
    <recommendedName>
        <fullName evidence="3">Oxidoreductase</fullName>
    </recommendedName>
</protein>
<evidence type="ECO:0000313" key="2">
    <source>
        <dbReference type="Proteomes" id="UP000690515"/>
    </source>
</evidence>
<comment type="caution">
    <text evidence="1">The sequence shown here is derived from an EMBL/GenBank/DDBJ whole genome shotgun (WGS) entry which is preliminary data.</text>
</comment>
<proteinExistence type="predicted"/>
<evidence type="ECO:0008006" key="3">
    <source>
        <dbReference type="Google" id="ProtNLM"/>
    </source>
</evidence>
<evidence type="ECO:0000313" key="1">
    <source>
        <dbReference type="EMBL" id="MBU2713802.1"/>
    </source>
</evidence>
<keyword evidence="2" id="KW-1185">Reference proteome</keyword>
<gene>
    <name evidence="1" type="ORF">KCG35_22370</name>
</gene>
<dbReference type="Gene3D" id="3.90.320.10">
    <property type="match status" value="1"/>
</dbReference>
<dbReference type="InterPro" id="IPR011604">
    <property type="entry name" value="PDDEXK-like_dom_sf"/>
</dbReference>
<dbReference type="Proteomes" id="UP000690515">
    <property type="component" value="Unassembled WGS sequence"/>
</dbReference>
<organism evidence="1 2">
    <name type="scientific">Zooshikella harenae</name>
    <dbReference type="NCBI Taxonomy" id="2827238"/>
    <lineage>
        <taxon>Bacteria</taxon>
        <taxon>Pseudomonadati</taxon>
        <taxon>Pseudomonadota</taxon>
        <taxon>Gammaproteobacteria</taxon>
        <taxon>Oceanospirillales</taxon>
        <taxon>Zooshikellaceae</taxon>
        <taxon>Zooshikella</taxon>
    </lineage>
</organism>
<sequence length="350" mass="39996">MQLPESQHSTINAIYQHYEQQQTGHGWRAHLGASIIGKSCERALWYDVHWCSIKSHKGQMLRLFETGHLAEDRFAANLRAIGIKVWTVDPNTGKQFRVSACQEHFGGSMDGMGHGFLEAPSQWHIIEMKTHSEKSFKALEKDGVQKSKPQHFTQMQVYMHLQQIDRAYYIAVNKNTDALYGERVKYDKSYAENTLTKAARIIASDQPLEKINDDSSWYECKLCDHHAICHGEQVPAVNCRTCLHASAVDQGQWHCARFNLLIPENNQRVGCQAHLFIPDLIQSFAEVIDSGEYWIRYRLKKTGECFITGEAPEQFNSCELRAVEDKTLLTDNHIQTLRTTFNAQLVNDAA</sequence>
<name>A0ABS5ZL42_9GAMM</name>
<dbReference type="RefSeq" id="WP_215822086.1">
    <property type="nucleotide sequence ID" value="NZ_JAGSOY010000106.1"/>
</dbReference>
<reference evidence="1 2" key="1">
    <citation type="submission" date="2021-04" db="EMBL/GenBank/DDBJ databases">
        <authorList>
            <person name="Pira H."/>
            <person name="Risdian C."/>
            <person name="Wink J."/>
        </authorList>
    </citation>
    <scope>NUCLEOTIDE SEQUENCE [LARGE SCALE GENOMIC DNA]</scope>
    <source>
        <strain evidence="1 2">WH53</strain>
    </source>
</reference>
<dbReference type="EMBL" id="JAGSOY010000106">
    <property type="protein sequence ID" value="MBU2713802.1"/>
    <property type="molecule type" value="Genomic_DNA"/>
</dbReference>